<proteinExistence type="inferred from homology"/>
<dbReference type="InterPro" id="IPR004839">
    <property type="entry name" value="Aminotransferase_I/II_large"/>
</dbReference>
<keyword evidence="3 7" id="KW-0032">Aminotransferase</keyword>
<evidence type="ECO:0000256" key="2">
    <source>
        <dbReference type="ARBA" id="ARBA00007441"/>
    </source>
</evidence>
<dbReference type="CDD" id="cd00609">
    <property type="entry name" value="AAT_like"/>
    <property type="match status" value="1"/>
</dbReference>
<organism evidence="7 8">
    <name type="scientific">Candidatus Wallbacteria bacterium GWC2_49_35</name>
    <dbReference type="NCBI Taxonomy" id="1817813"/>
    <lineage>
        <taxon>Bacteria</taxon>
        <taxon>Candidatus Walliibacteriota</taxon>
    </lineage>
</organism>
<dbReference type="AlphaFoldDB" id="A0A1F7WFX8"/>
<protein>
    <submittedName>
        <fullName evidence="7">Aspartate aminotransferase</fullName>
    </submittedName>
</protein>
<evidence type="ECO:0000256" key="4">
    <source>
        <dbReference type="ARBA" id="ARBA00022679"/>
    </source>
</evidence>
<comment type="caution">
    <text evidence="7">The sequence shown here is derived from an EMBL/GenBank/DDBJ whole genome shotgun (WGS) entry which is preliminary data.</text>
</comment>
<dbReference type="InterPro" id="IPR050596">
    <property type="entry name" value="AspAT/PAT-like"/>
</dbReference>
<dbReference type="Gene3D" id="3.40.640.10">
    <property type="entry name" value="Type I PLP-dependent aspartate aminotransferase-like (Major domain)"/>
    <property type="match status" value="1"/>
</dbReference>
<feature type="domain" description="Aminotransferase class I/classII large" evidence="6">
    <location>
        <begin position="36"/>
        <end position="377"/>
    </location>
</feature>
<dbReference type="GO" id="GO:0030170">
    <property type="term" value="F:pyridoxal phosphate binding"/>
    <property type="evidence" value="ECO:0007669"/>
    <property type="project" value="InterPro"/>
</dbReference>
<evidence type="ECO:0000256" key="3">
    <source>
        <dbReference type="ARBA" id="ARBA00022576"/>
    </source>
</evidence>
<dbReference type="GO" id="GO:0006520">
    <property type="term" value="P:amino acid metabolic process"/>
    <property type="evidence" value="ECO:0007669"/>
    <property type="project" value="InterPro"/>
</dbReference>
<dbReference type="NCBIfam" id="NF005744">
    <property type="entry name" value="PRK07568.1"/>
    <property type="match status" value="1"/>
</dbReference>
<dbReference type="PANTHER" id="PTHR46383">
    <property type="entry name" value="ASPARTATE AMINOTRANSFERASE"/>
    <property type="match status" value="1"/>
</dbReference>
<comment type="similarity">
    <text evidence="2">Belongs to the class-I pyridoxal-phosphate-dependent aminotransferase family.</text>
</comment>
<dbReference type="GO" id="GO:0008483">
    <property type="term" value="F:transaminase activity"/>
    <property type="evidence" value="ECO:0007669"/>
    <property type="project" value="UniProtKB-KW"/>
</dbReference>
<accession>A0A1F7WFX8</accession>
<evidence type="ECO:0000259" key="6">
    <source>
        <dbReference type="Pfam" id="PF00155"/>
    </source>
</evidence>
<dbReference type="Gene3D" id="3.90.1150.10">
    <property type="entry name" value="Aspartate Aminotransferase, domain 1"/>
    <property type="match status" value="1"/>
</dbReference>
<dbReference type="Proteomes" id="UP000178735">
    <property type="component" value="Unassembled WGS sequence"/>
</dbReference>
<comment type="cofactor">
    <cofactor evidence="1">
        <name>pyridoxal 5'-phosphate</name>
        <dbReference type="ChEBI" id="CHEBI:597326"/>
    </cofactor>
</comment>
<reference evidence="7 8" key="1">
    <citation type="journal article" date="2016" name="Nat. Commun.">
        <title>Thousands of microbial genomes shed light on interconnected biogeochemical processes in an aquifer system.</title>
        <authorList>
            <person name="Anantharaman K."/>
            <person name="Brown C.T."/>
            <person name="Hug L.A."/>
            <person name="Sharon I."/>
            <person name="Castelle C.J."/>
            <person name="Probst A.J."/>
            <person name="Thomas B.C."/>
            <person name="Singh A."/>
            <person name="Wilkins M.J."/>
            <person name="Karaoz U."/>
            <person name="Brodie E.L."/>
            <person name="Williams K.H."/>
            <person name="Hubbard S.S."/>
            <person name="Banfield J.F."/>
        </authorList>
    </citation>
    <scope>NUCLEOTIDE SEQUENCE [LARGE SCALE GENOMIC DNA]</scope>
</reference>
<name>A0A1F7WFX8_9BACT</name>
<sequence>MSSKPGISARDKSMQASPIRKLVPLANAAKEKGVTVYHLNIGQPDIETPHEILDAFKKIDVKTIAYSPSQGESKYLNSLVKYYDRVGIKGLKTSDMVVTMGGSEAILFAMMAICDPGDEIIVFEPFYTNYNGFAVMANVNLVPILTHADDGFHLPSAEKIEEKITSKTRGVLICNPNNPTGTVYNEKELDMLADICKKHNLYLLSDEVYREFVYDGKKHISALSLESVSDRVIMMDSISKRYSACGVRMGCVVSRNAELMNLIVRFAQARLSSPYAEQMVSAEAVNISDADMNKMIDEYKKRRDIVYEALESNPDIICKKPRGAFYVIVKLPIKDADKFSSWLLTDFRHDNKTVMVAPASGFYATSGQGKDEIRLAYVINRDHLKDAMSILAMAIKEYQKIEKK</sequence>
<keyword evidence="4 7" id="KW-0808">Transferase</keyword>
<evidence type="ECO:0000256" key="5">
    <source>
        <dbReference type="ARBA" id="ARBA00022898"/>
    </source>
</evidence>
<dbReference type="STRING" id="1817813.A2008_09840"/>
<dbReference type="InterPro" id="IPR015421">
    <property type="entry name" value="PyrdxlP-dep_Trfase_major"/>
</dbReference>
<dbReference type="InterPro" id="IPR015422">
    <property type="entry name" value="PyrdxlP-dep_Trfase_small"/>
</dbReference>
<dbReference type="SUPFAM" id="SSF53383">
    <property type="entry name" value="PLP-dependent transferases"/>
    <property type="match status" value="1"/>
</dbReference>
<dbReference type="InterPro" id="IPR015424">
    <property type="entry name" value="PyrdxlP-dep_Trfase"/>
</dbReference>
<dbReference type="PANTHER" id="PTHR46383:SF1">
    <property type="entry name" value="ASPARTATE AMINOTRANSFERASE"/>
    <property type="match status" value="1"/>
</dbReference>
<dbReference type="EMBL" id="MGFH01000246">
    <property type="protein sequence ID" value="OGM00945.1"/>
    <property type="molecule type" value="Genomic_DNA"/>
</dbReference>
<evidence type="ECO:0000313" key="8">
    <source>
        <dbReference type="Proteomes" id="UP000178735"/>
    </source>
</evidence>
<gene>
    <name evidence="7" type="ORF">A2008_09840</name>
</gene>
<keyword evidence="5" id="KW-0663">Pyridoxal phosphate</keyword>
<evidence type="ECO:0000313" key="7">
    <source>
        <dbReference type="EMBL" id="OGM00945.1"/>
    </source>
</evidence>
<evidence type="ECO:0000256" key="1">
    <source>
        <dbReference type="ARBA" id="ARBA00001933"/>
    </source>
</evidence>
<dbReference type="Pfam" id="PF00155">
    <property type="entry name" value="Aminotran_1_2"/>
    <property type="match status" value="1"/>
</dbReference>